<name>Q6ZK45_ORYSJ</name>
<evidence type="ECO:0000313" key="2">
    <source>
        <dbReference type="Proteomes" id="UP000000763"/>
    </source>
</evidence>
<reference evidence="2" key="2">
    <citation type="journal article" date="2008" name="Nucleic Acids Res.">
        <title>The rice annotation project database (RAP-DB): 2008 update.</title>
        <authorList>
            <consortium name="The rice annotation project (RAP)"/>
        </authorList>
    </citation>
    <scope>GENOME REANNOTATION</scope>
    <source>
        <strain evidence="2">cv. Nipponbare</strain>
    </source>
</reference>
<protein>
    <submittedName>
        <fullName evidence="1">Uncharacterized protein</fullName>
    </submittedName>
</protein>
<dbReference type="AlphaFoldDB" id="Q6ZK45"/>
<dbReference type="EMBL" id="AP003886">
    <property type="protein sequence ID" value="BAD08865.1"/>
    <property type="molecule type" value="Genomic_DNA"/>
</dbReference>
<gene>
    <name evidence="1" type="primary">OJ1163_G08.33</name>
</gene>
<reference evidence="2" key="1">
    <citation type="journal article" date="2005" name="Nature">
        <title>The map-based sequence of the rice genome.</title>
        <authorList>
            <consortium name="International rice genome sequencing project (IRGSP)"/>
            <person name="Matsumoto T."/>
            <person name="Wu J."/>
            <person name="Kanamori H."/>
            <person name="Katayose Y."/>
            <person name="Fujisawa M."/>
            <person name="Namiki N."/>
            <person name="Mizuno H."/>
            <person name="Yamamoto K."/>
            <person name="Antonio B.A."/>
            <person name="Baba T."/>
            <person name="Sakata K."/>
            <person name="Nagamura Y."/>
            <person name="Aoki H."/>
            <person name="Arikawa K."/>
            <person name="Arita K."/>
            <person name="Bito T."/>
            <person name="Chiden Y."/>
            <person name="Fujitsuka N."/>
            <person name="Fukunaka R."/>
            <person name="Hamada M."/>
            <person name="Harada C."/>
            <person name="Hayashi A."/>
            <person name="Hijishita S."/>
            <person name="Honda M."/>
            <person name="Hosokawa S."/>
            <person name="Ichikawa Y."/>
            <person name="Idonuma A."/>
            <person name="Iijima M."/>
            <person name="Ikeda M."/>
            <person name="Ikeno M."/>
            <person name="Ito K."/>
            <person name="Ito S."/>
            <person name="Ito T."/>
            <person name="Ito Y."/>
            <person name="Ito Y."/>
            <person name="Iwabuchi A."/>
            <person name="Kamiya K."/>
            <person name="Karasawa W."/>
            <person name="Kurita K."/>
            <person name="Katagiri S."/>
            <person name="Kikuta A."/>
            <person name="Kobayashi H."/>
            <person name="Kobayashi N."/>
            <person name="Machita K."/>
            <person name="Maehara T."/>
            <person name="Masukawa M."/>
            <person name="Mizubayashi T."/>
            <person name="Mukai Y."/>
            <person name="Nagasaki H."/>
            <person name="Nagata Y."/>
            <person name="Naito S."/>
            <person name="Nakashima M."/>
            <person name="Nakama Y."/>
            <person name="Nakamichi Y."/>
            <person name="Nakamura M."/>
            <person name="Meguro A."/>
            <person name="Negishi M."/>
            <person name="Ohta I."/>
            <person name="Ohta T."/>
            <person name="Okamoto M."/>
            <person name="Ono N."/>
            <person name="Saji S."/>
            <person name="Sakaguchi M."/>
            <person name="Sakai K."/>
            <person name="Shibata M."/>
            <person name="Shimokawa T."/>
            <person name="Song J."/>
            <person name="Takazaki Y."/>
            <person name="Terasawa K."/>
            <person name="Tsugane M."/>
            <person name="Tsuji K."/>
            <person name="Ueda S."/>
            <person name="Waki K."/>
            <person name="Yamagata H."/>
            <person name="Yamamoto M."/>
            <person name="Yamamoto S."/>
            <person name="Yamane H."/>
            <person name="Yoshiki S."/>
            <person name="Yoshihara R."/>
            <person name="Yukawa K."/>
            <person name="Zhong H."/>
            <person name="Yano M."/>
            <person name="Yuan Q."/>
            <person name="Ouyang S."/>
            <person name="Liu J."/>
            <person name="Jones K.M."/>
            <person name="Gansberger K."/>
            <person name="Moffat K."/>
            <person name="Hill J."/>
            <person name="Bera J."/>
            <person name="Fadrosh D."/>
            <person name="Jin S."/>
            <person name="Johri S."/>
            <person name="Kim M."/>
            <person name="Overton L."/>
            <person name="Reardon M."/>
            <person name="Tsitrin T."/>
            <person name="Vuong H."/>
            <person name="Weaver B."/>
            <person name="Ciecko A."/>
            <person name="Tallon L."/>
            <person name="Jackson J."/>
            <person name="Pai G."/>
            <person name="Aken S.V."/>
            <person name="Utterback T."/>
            <person name="Reidmuller S."/>
            <person name="Feldblyum T."/>
            <person name="Hsiao J."/>
            <person name="Zismann V."/>
            <person name="Iobst S."/>
            <person name="de Vazeille A.R."/>
            <person name="Buell C.R."/>
            <person name="Ying K."/>
            <person name="Li Y."/>
            <person name="Lu T."/>
            <person name="Huang Y."/>
            <person name="Zhao Q."/>
            <person name="Feng Q."/>
            <person name="Zhang L."/>
            <person name="Zhu J."/>
            <person name="Weng Q."/>
            <person name="Mu J."/>
            <person name="Lu Y."/>
            <person name="Fan D."/>
            <person name="Liu Y."/>
            <person name="Guan J."/>
            <person name="Zhang Y."/>
            <person name="Yu S."/>
            <person name="Liu X."/>
            <person name="Zhang Y."/>
            <person name="Hong G."/>
            <person name="Han B."/>
            <person name="Choisne N."/>
            <person name="Demange N."/>
            <person name="Orjeda G."/>
            <person name="Samain S."/>
            <person name="Cattolico L."/>
            <person name="Pelletier E."/>
            <person name="Couloux A."/>
            <person name="Segurens B."/>
            <person name="Wincker P."/>
            <person name="D'Hont A."/>
            <person name="Scarpelli C."/>
            <person name="Weissenbach J."/>
            <person name="Salanoubat M."/>
            <person name="Quetier F."/>
            <person name="Yu Y."/>
            <person name="Kim H.R."/>
            <person name="Rambo T."/>
            <person name="Currie J."/>
            <person name="Collura K."/>
            <person name="Luo M."/>
            <person name="Yang T."/>
            <person name="Ammiraju J.S.S."/>
            <person name="Engler F."/>
            <person name="Soderlund C."/>
            <person name="Wing R.A."/>
            <person name="Palmer L.E."/>
            <person name="de la Bastide M."/>
            <person name="Spiegel L."/>
            <person name="Nascimento L."/>
            <person name="Zutavern T."/>
            <person name="O'Shaughnessy A."/>
            <person name="Dike S."/>
            <person name="Dedhia N."/>
            <person name="Preston R."/>
            <person name="Balija V."/>
            <person name="McCombie W.R."/>
            <person name="Chow T."/>
            <person name="Chen H."/>
            <person name="Chung M."/>
            <person name="Chen C."/>
            <person name="Shaw J."/>
            <person name="Wu H."/>
            <person name="Hsiao K."/>
            <person name="Chao Y."/>
            <person name="Chu M."/>
            <person name="Cheng C."/>
            <person name="Hour A."/>
            <person name="Lee P."/>
            <person name="Lin S."/>
            <person name="Lin Y."/>
            <person name="Liou J."/>
            <person name="Liu S."/>
            <person name="Hsing Y."/>
            <person name="Raghuvanshi S."/>
            <person name="Mohanty A."/>
            <person name="Bharti A.K."/>
            <person name="Gaur A."/>
            <person name="Gupta V."/>
            <person name="Kumar D."/>
            <person name="Ravi V."/>
            <person name="Vij S."/>
            <person name="Kapur A."/>
            <person name="Khurana P."/>
            <person name="Khurana P."/>
            <person name="Khurana J.P."/>
            <person name="Tyagi A.K."/>
            <person name="Gaikwad K."/>
            <person name="Singh A."/>
            <person name="Dalal V."/>
            <person name="Srivastava S."/>
            <person name="Dixit A."/>
            <person name="Pal A.K."/>
            <person name="Ghazi I.A."/>
            <person name="Yadav M."/>
            <person name="Pandit A."/>
            <person name="Bhargava A."/>
            <person name="Sureshbabu K."/>
            <person name="Batra K."/>
            <person name="Sharma T.R."/>
            <person name="Mohapatra T."/>
            <person name="Singh N.K."/>
            <person name="Messing J."/>
            <person name="Nelson A.B."/>
            <person name="Fuks G."/>
            <person name="Kavchok S."/>
            <person name="Keizer G."/>
            <person name="Linton E."/>
            <person name="Llaca V."/>
            <person name="Song R."/>
            <person name="Tanyolac B."/>
            <person name="Young S."/>
            <person name="Ho-Il K."/>
            <person name="Hahn J.H."/>
            <person name="Sangsakoo G."/>
            <person name="Vanavichit A."/>
            <person name="de Mattos Luiz.A.T."/>
            <person name="Zimmer P.D."/>
            <person name="Malone G."/>
            <person name="Dellagostin O."/>
            <person name="de Oliveira A.C."/>
            <person name="Bevan M."/>
            <person name="Bancroft I."/>
            <person name="Minx P."/>
            <person name="Cordum H."/>
            <person name="Wilson R."/>
            <person name="Cheng Z."/>
            <person name="Jin W."/>
            <person name="Jiang J."/>
            <person name="Leong S.A."/>
            <person name="Iwama H."/>
            <person name="Gojobori T."/>
            <person name="Itoh T."/>
            <person name="Niimura Y."/>
            <person name="Fujii Y."/>
            <person name="Habara T."/>
            <person name="Sakai H."/>
            <person name="Sato Y."/>
            <person name="Wilson G."/>
            <person name="Kumar K."/>
            <person name="McCouch S."/>
            <person name="Juretic N."/>
            <person name="Hoen D."/>
            <person name="Wright S."/>
            <person name="Bruskiewich R."/>
            <person name="Bureau T."/>
            <person name="Miyao A."/>
            <person name="Hirochika H."/>
            <person name="Nishikawa T."/>
            <person name="Kadowaki K."/>
            <person name="Sugiura M."/>
            <person name="Burr B."/>
            <person name="Sasaki T."/>
        </authorList>
    </citation>
    <scope>NUCLEOTIDE SEQUENCE [LARGE SCALE GENOMIC DNA]</scope>
    <source>
        <strain evidence="2">cv. Nipponbare</strain>
    </source>
</reference>
<sequence>MQCVAPLTENVHIISTTCTCARALTLVSTYASGRGGEHAVVPVAGRAAAAGGGAGLGGEDGELLPPPELDHARLLPRHAERVVQHVRRHPAQRRRLANHRRVHGAVARLERHPREPLVAGAPRHREALRHHHHLPAPELAVEHPPPLAAHHLQPRAPARRVHRRVRVDVPVRRQDRVLQIKSNTID</sequence>
<accession>Q6ZK45</accession>
<evidence type="ECO:0000313" key="1">
    <source>
        <dbReference type="EMBL" id="BAD08865.1"/>
    </source>
</evidence>
<dbReference type="Proteomes" id="UP000000763">
    <property type="component" value="Chromosome 8"/>
</dbReference>
<proteinExistence type="predicted"/>
<organism evidence="1 2">
    <name type="scientific">Oryza sativa subsp. japonica</name>
    <name type="common">Rice</name>
    <dbReference type="NCBI Taxonomy" id="39947"/>
    <lineage>
        <taxon>Eukaryota</taxon>
        <taxon>Viridiplantae</taxon>
        <taxon>Streptophyta</taxon>
        <taxon>Embryophyta</taxon>
        <taxon>Tracheophyta</taxon>
        <taxon>Spermatophyta</taxon>
        <taxon>Magnoliopsida</taxon>
        <taxon>Liliopsida</taxon>
        <taxon>Poales</taxon>
        <taxon>Poaceae</taxon>
        <taxon>BOP clade</taxon>
        <taxon>Oryzoideae</taxon>
        <taxon>Oryzeae</taxon>
        <taxon>Oryzinae</taxon>
        <taxon>Oryza</taxon>
        <taxon>Oryza sativa</taxon>
    </lineage>
</organism>